<dbReference type="AlphaFoldDB" id="A0A1N6JFS3"/>
<gene>
    <name evidence="1" type="ORF">SAMN04488055_3956</name>
</gene>
<dbReference type="EMBL" id="FSRA01000002">
    <property type="protein sequence ID" value="SIO42999.1"/>
    <property type="molecule type" value="Genomic_DNA"/>
</dbReference>
<name>A0A1N6JFS3_9BACT</name>
<dbReference type="PROSITE" id="PS51257">
    <property type="entry name" value="PROKAR_LIPOPROTEIN"/>
    <property type="match status" value="1"/>
</dbReference>
<protein>
    <submittedName>
        <fullName evidence="1">Uncharacterized protein</fullName>
    </submittedName>
</protein>
<accession>A0A1N6JFS3</accession>
<dbReference type="RefSeq" id="WP_159442309.1">
    <property type="nucleotide sequence ID" value="NZ_FSRA01000002.1"/>
</dbReference>
<dbReference type="Proteomes" id="UP000185003">
    <property type="component" value="Unassembled WGS sequence"/>
</dbReference>
<dbReference type="OrthoDB" id="679110at2"/>
<organism evidence="1 2">
    <name type="scientific">Chitinophaga niabensis</name>
    <dbReference type="NCBI Taxonomy" id="536979"/>
    <lineage>
        <taxon>Bacteria</taxon>
        <taxon>Pseudomonadati</taxon>
        <taxon>Bacteroidota</taxon>
        <taxon>Chitinophagia</taxon>
        <taxon>Chitinophagales</taxon>
        <taxon>Chitinophagaceae</taxon>
        <taxon>Chitinophaga</taxon>
    </lineage>
</organism>
<evidence type="ECO:0000313" key="1">
    <source>
        <dbReference type="EMBL" id="SIO42999.1"/>
    </source>
</evidence>
<proteinExistence type="predicted"/>
<reference evidence="2" key="1">
    <citation type="submission" date="2016-11" db="EMBL/GenBank/DDBJ databases">
        <authorList>
            <person name="Varghese N."/>
            <person name="Submissions S."/>
        </authorList>
    </citation>
    <scope>NUCLEOTIDE SEQUENCE [LARGE SCALE GENOMIC DNA]</scope>
    <source>
        <strain evidence="2">DSM 24787</strain>
    </source>
</reference>
<dbReference type="STRING" id="536979.SAMN04488055_3956"/>
<evidence type="ECO:0000313" key="2">
    <source>
        <dbReference type="Proteomes" id="UP000185003"/>
    </source>
</evidence>
<sequence>MRRFCFLLMLAAGILAIGCRTQKTGCKVSKRNMGAEKVMDEMNAPRKKGLFNRGG</sequence>
<keyword evidence="2" id="KW-1185">Reference proteome</keyword>